<sequence>MKDLGGLDDSARLALAHALIARLDGAPFGTVPKRELDVALFAGLVDAGYISDADPVFVTARKLEITPGRVKSLLYSYRMAQDTGPGFERMLAAVRMVSIARGGDAVLNVEDAYWRDAFVARLKEVGVFTDRSFNSERVVLDADQFLDAFDDAFGNDGADAKARIEALLAEDDLEGRVAFVRGVALRALGEMGMAAAKALLA</sequence>
<protein>
    <submittedName>
        <fullName evidence="1">Uncharacterized protein</fullName>
    </submittedName>
</protein>
<dbReference type="EMBL" id="JAUHPV010000006">
    <property type="protein sequence ID" value="MDN4473383.1"/>
    <property type="molecule type" value="Genomic_DNA"/>
</dbReference>
<name>A0ABT8G2L7_9MICO</name>
<evidence type="ECO:0000313" key="2">
    <source>
        <dbReference type="Proteomes" id="UP001172738"/>
    </source>
</evidence>
<keyword evidence="2" id="KW-1185">Reference proteome</keyword>
<accession>A0ABT8G2L7</accession>
<proteinExistence type="predicted"/>
<evidence type="ECO:0000313" key="1">
    <source>
        <dbReference type="EMBL" id="MDN4473383.1"/>
    </source>
</evidence>
<dbReference type="RefSeq" id="WP_301128882.1">
    <property type="nucleotide sequence ID" value="NZ_JAUHPV010000006.1"/>
</dbReference>
<organism evidence="1 2">
    <name type="scientific">Demequina zhanjiangensis</name>
    <dbReference type="NCBI Taxonomy" id="3051659"/>
    <lineage>
        <taxon>Bacteria</taxon>
        <taxon>Bacillati</taxon>
        <taxon>Actinomycetota</taxon>
        <taxon>Actinomycetes</taxon>
        <taxon>Micrococcales</taxon>
        <taxon>Demequinaceae</taxon>
        <taxon>Demequina</taxon>
    </lineage>
</organism>
<reference evidence="1" key="1">
    <citation type="submission" date="2023-06" db="EMBL/GenBank/DDBJ databases">
        <title>SYSU T00b26.</title>
        <authorList>
            <person name="Gao L."/>
            <person name="Fang B.-Z."/>
            <person name="Li W.-J."/>
        </authorList>
    </citation>
    <scope>NUCLEOTIDE SEQUENCE</scope>
    <source>
        <strain evidence="1">SYSU T00b26</strain>
    </source>
</reference>
<dbReference type="Proteomes" id="UP001172738">
    <property type="component" value="Unassembled WGS sequence"/>
</dbReference>
<comment type="caution">
    <text evidence="1">The sequence shown here is derived from an EMBL/GenBank/DDBJ whole genome shotgun (WGS) entry which is preliminary data.</text>
</comment>
<gene>
    <name evidence="1" type="ORF">QQX04_10305</name>
</gene>